<dbReference type="AlphaFoldDB" id="A0A0G3G2L7"/>
<evidence type="ECO:0000313" key="8">
    <source>
        <dbReference type="EMBL" id="AKJ94614.1"/>
    </source>
</evidence>
<keyword evidence="9" id="KW-1185">Reference proteome</keyword>
<dbReference type="PANTHER" id="PTHR30589">
    <property type="entry name" value="PROLIPOPROTEIN DIACYLGLYCERYL TRANSFERASE"/>
    <property type="match status" value="1"/>
</dbReference>
<accession>A0A0G3G2L7</accession>
<protein>
    <recommendedName>
        <fullName evidence="7">Phosphatidylglycerol--prolipoprotein diacylglyceryl transferase</fullName>
        <ecNumber evidence="7">2.5.1.145</ecNumber>
    </recommendedName>
</protein>
<dbReference type="InterPro" id="IPR001640">
    <property type="entry name" value="Lgt"/>
</dbReference>
<dbReference type="Pfam" id="PF01790">
    <property type="entry name" value="LGT"/>
    <property type="match status" value="1"/>
</dbReference>
<feature type="transmembrane region" description="Helical" evidence="7">
    <location>
        <begin position="175"/>
        <end position="192"/>
    </location>
</feature>
<dbReference type="GO" id="GO:0005886">
    <property type="term" value="C:plasma membrane"/>
    <property type="evidence" value="ECO:0007669"/>
    <property type="project" value="UniProtKB-SubCell"/>
</dbReference>
<keyword evidence="3 7" id="KW-0808">Transferase</keyword>
<keyword evidence="4 7" id="KW-0812">Transmembrane</keyword>
<dbReference type="PATRIC" id="fig|106634.4.peg.848"/>
<dbReference type="STRING" id="106634.TVD_04165"/>
<evidence type="ECO:0000256" key="2">
    <source>
        <dbReference type="ARBA" id="ARBA00022475"/>
    </source>
</evidence>
<feature type="transmembrane region" description="Helical" evidence="7">
    <location>
        <begin position="237"/>
        <end position="255"/>
    </location>
</feature>
<comment type="similarity">
    <text evidence="1 7">Belongs to the Lgt family.</text>
</comment>
<evidence type="ECO:0000256" key="4">
    <source>
        <dbReference type="ARBA" id="ARBA00022692"/>
    </source>
</evidence>
<evidence type="ECO:0000256" key="6">
    <source>
        <dbReference type="ARBA" id="ARBA00023136"/>
    </source>
</evidence>
<dbReference type="PANTHER" id="PTHR30589:SF0">
    <property type="entry name" value="PHOSPHATIDYLGLYCEROL--PROLIPOPROTEIN DIACYLGLYCERYL TRANSFERASE"/>
    <property type="match status" value="1"/>
</dbReference>
<dbReference type="GO" id="GO:0042158">
    <property type="term" value="P:lipoprotein biosynthetic process"/>
    <property type="evidence" value="ECO:0007669"/>
    <property type="project" value="UniProtKB-UniRule"/>
</dbReference>
<feature type="transmembrane region" description="Helical" evidence="7">
    <location>
        <begin position="57"/>
        <end position="77"/>
    </location>
</feature>
<comment type="pathway">
    <text evidence="7">Protein modification; lipoprotein biosynthesis (diacylglyceryl transfer).</text>
</comment>
<dbReference type="EC" id="2.5.1.145" evidence="7"/>
<dbReference type="NCBIfam" id="TIGR00544">
    <property type="entry name" value="lgt"/>
    <property type="match status" value="1"/>
</dbReference>
<gene>
    <name evidence="7" type="primary">lgt</name>
    <name evidence="8" type="ORF">TVD_04165</name>
</gene>
<feature type="binding site" evidence="7">
    <location>
        <position position="140"/>
    </location>
    <ligand>
        <name>a 1,2-diacyl-sn-glycero-3-phospho-(1'-sn-glycerol)</name>
        <dbReference type="ChEBI" id="CHEBI:64716"/>
    </ligand>
</feature>
<reference evidence="8 9" key="1">
    <citation type="submission" date="2015-04" db="EMBL/GenBank/DDBJ databases">
        <title>Complete Sequence for the Genome of the Thioalkalivibrio versutus D301.</title>
        <authorList>
            <person name="Mu T."/>
            <person name="Zhou J."/>
            <person name="Xu X."/>
        </authorList>
    </citation>
    <scope>NUCLEOTIDE SEQUENCE [LARGE SCALE GENOMIC DNA]</scope>
    <source>
        <strain evidence="8 9">D301</strain>
    </source>
</reference>
<evidence type="ECO:0000256" key="3">
    <source>
        <dbReference type="ARBA" id="ARBA00022679"/>
    </source>
</evidence>
<proteinExistence type="inferred from homology"/>
<keyword evidence="8" id="KW-0449">Lipoprotein</keyword>
<comment type="subcellular location">
    <subcellularLocation>
        <location evidence="7">Cell membrane</location>
        <topology evidence="7">Multi-pass membrane protein</topology>
    </subcellularLocation>
</comment>
<keyword evidence="5 7" id="KW-1133">Transmembrane helix</keyword>
<sequence length="271" mass="30397">MPTHPFIDPVALSIGPLTLYWYGLTYLVGFVAFWALGVWRTRSRNWDPLHPWQVGDLLFWGVLGVVVGGRLGYALFYNLDTTLADPLSLFRIWEGGMAFHGGLAGVLVTCWLYARKIGQPFFRLTDFIAPLIPIGLGAGRIGNWINGELWGKPTDLPWAMVFPAADYIPRHPSQLYQAFLEGLVLFVVLWVVSRQPRRTGLISGLFLTLYGSFRFAVEFVRVPDAHLGYLAFDWLTMGQVLTLPVILFGVALIVWSRRNPLPAPRPAPETA</sequence>
<feature type="transmembrane region" description="Helical" evidence="7">
    <location>
        <begin position="97"/>
        <end position="114"/>
    </location>
</feature>
<dbReference type="EMBL" id="CP011367">
    <property type="protein sequence ID" value="AKJ94614.1"/>
    <property type="molecule type" value="Genomic_DNA"/>
</dbReference>
<name>A0A0G3G2L7_9GAMM</name>
<dbReference type="HAMAP" id="MF_01147">
    <property type="entry name" value="Lgt"/>
    <property type="match status" value="1"/>
</dbReference>
<dbReference type="Proteomes" id="UP000064201">
    <property type="component" value="Chromosome"/>
</dbReference>
<evidence type="ECO:0000256" key="7">
    <source>
        <dbReference type="HAMAP-Rule" id="MF_01147"/>
    </source>
</evidence>
<dbReference type="RefSeq" id="WP_018146122.1">
    <property type="nucleotide sequence ID" value="NZ_CP011367.1"/>
</dbReference>
<feature type="transmembrane region" description="Helical" evidence="7">
    <location>
        <begin position="199"/>
        <end position="217"/>
    </location>
</feature>
<organism evidence="8 9">
    <name type="scientific">Thioalkalivibrio versutus</name>
    <dbReference type="NCBI Taxonomy" id="106634"/>
    <lineage>
        <taxon>Bacteria</taxon>
        <taxon>Pseudomonadati</taxon>
        <taxon>Pseudomonadota</taxon>
        <taxon>Gammaproteobacteria</taxon>
        <taxon>Chromatiales</taxon>
        <taxon>Ectothiorhodospiraceae</taxon>
        <taxon>Thioalkalivibrio</taxon>
    </lineage>
</organism>
<evidence type="ECO:0000256" key="1">
    <source>
        <dbReference type="ARBA" id="ARBA00007150"/>
    </source>
</evidence>
<dbReference type="GO" id="GO:0008961">
    <property type="term" value="F:phosphatidylglycerol-prolipoprotein diacylglyceryl transferase activity"/>
    <property type="evidence" value="ECO:0007669"/>
    <property type="project" value="UniProtKB-UniRule"/>
</dbReference>
<dbReference type="OrthoDB" id="871140at2"/>
<feature type="transmembrane region" description="Helical" evidence="7">
    <location>
        <begin position="121"/>
        <end position="141"/>
    </location>
</feature>
<feature type="transmembrane region" description="Helical" evidence="7">
    <location>
        <begin position="20"/>
        <end position="37"/>
    </location>
</feature>
<keyword evidence="2 7" id="KW-1003">Cell membrane</keyword>
<evidence type="ECO:0000313" key="9">
    <source>
        <dbReference type="Proteomes" id="UP000064201"/>
    </source>
</evidence>
<comment type="function">
    <text evidence="7">Catalyzes the transfer of the diacylglyceryl group from phosphatidylglycerol to the sulfhydryl group of the N-terminal cysteine of a prolipoprotein, the first step in the formation of mature lipoproteins.</text>
</comment>
<dbReference type="KEGG" id="tvr:TVD_04165"/>
<comment type="catalytic activity">
    <reaction evidence="7">
        <text>L-cysteinyl-[prolipoprotein] + a 1,2-diacyl-sn-glycero-3-phospho-(1'-sn-glycerol) = an S-1,2-diacyl-sn-glyceryl-L-cysteinyl-[prolipoprotein] + sn-glycerol 1-phosphate + H(+)</text>
        <dbReference type="Rhea" id="RHEA:56712"/>
        <dbReference type="Rhea" id="RHEA-COMP:14679"/>
        <dbReference type="Rhea" id="RHEA-COMP:14680"/>
        <dbReference type="ChEBI" id="CHEBI:15378"/>
        <dbReference type="ChEBI" id="CHEBI:29950"/>
        <dbReference type="ChEBI" id="CHEBI:57685"/>
        <dbReference type="ChEBI" id="CHEBI:64716"/>
        <dbReference type="ChEBI" id="CHEBI:140658"/>
        <dbReference type="EC" id="2.5.1.145"/>
    </reaction>
</comment>
<dbReference type="UniPathway" id="UPA00664"/>
<dbReference type="PROSITE" id="PS01311">
    <property type="entry name" value="LGT"/>
    <property type="match status" value="1"/>
</dbReference>
<keyword evidence="6 7" id="KW-0472">Membrane</keyword>
<evidence type="ECO:0000256" key="5">
    <source>
        <dbReference type="ARBA" id="ARBA00022989"/>
    </source>
</evidence>